<dbReference type="EMBL" id="ATBP01000670">
    <property type="protein sequence ID" value="ETR69332.1"/>
    <property type="molecule type" value="Genomic_DNA"/>
</dbReference>
<accession>A0A1V1P364</accession>
<name>A0A1V1P364_9BACT</name>
<organism evidence="1 2">
    <name type="scientific">Candidatus Magnetoglobus multicellularis str. Araruama</name>
    <dbReference type="NCBI Taxonomy" id="890399"/>
    <lineage>
        <taxon>Bacteria</taxon>
        <taxon>Pseudomonadati</taxon>
        <taxon>Thermodesulfobacteriota</taxon>
        <taxon>Desulfobacteria</taxon>
        <taxon>Desulfobacterales</taxon>
        <taxon>Desulfobacteraceae</taxon>
        <taxon>Candidatus Magnetoglobus</taxon>
    </lineage>
</organism>
<sequence>NNKWRLELDIYKNPICACQDITLKIYDKNNKKNKSPKYHLSFDVFDQQAIRLGSNQTSEKDFRLAELFAHDFTEKDWKQLQKLFLNNKRQIAQSTPIDQFDVPFPEDEIEYDFLMISYTDIFPFEKTGYIELNDIKYFLDDQYCLSSTCSCTHVALTCIVVKNEKAIQKADPLTLLFDYQKESYEIMDQGSENIALPKELVDEIKRYDLGKIYKERHQKLRTIYNNFRKKARKNDKNVKNVKNDKKKIIYILSTPLHHPKNRLYCQ</sequence>
<feature type="non-terminal residue" evidence="1">
    <location>
        <position position="1"/>
    </location>
</feature>
<gene>
    <name evidence="1" type="ORF">OMM_09690</name>
</gene>
<dbReference type="Proteomes" id="UP000189670">
    <property type="component" value="Unassembled WGS sequence"/>
</dbReference>
<protein>
    <submittedName>
        <fullName evidence="1">SEC-C motif domain protein</fullName>
    </submittedName>
</protein>
<dbReference type="AlphaFoldDB" id="A0A1V1P364"/>
<reference evidence="2" key="1">
    <citation type="submission" date="2012-11" db="EMBL/GenBank/DDBJ databases">
        <authorList>
            <person name="Lucero-Rivera Y.E."/>
            <person name="Tovar-Ramirez D."/>
        </authorList>
    </citation>
    <scope>NUCLEOTIDE SEQUENCE [LARGE SCALE GENOMIC DNA]</scope>
    <source>
        <strain evidence="2">Araruama</strain>
    </source>
</reference>
<evidence type="ECO:0000313" key="2">
    <source>
        <dbReference type="Proteomes" id="UP000189670"/>
    </source>
</evidence>
<proteinExistence type="predicted"/>
<comment type="caution">
    <text evidence="1">The sequence shown here is derived from an EMBL/GenBank/DDBJ whole genome shotgun (WGS) entry which is preliminary data.</text>
</comment>
<evidence type="ECO:0000313" key="1">
    <source>
        <dbReference type="EMBL" id="ETR69332.1"/>
    </source>
</evidence>